<dbReference type="Pfam" id="PF06305">
    <property type="entry name" value="LapA_dom"/>
    <property type="match status" value="1"/>
</dbReference>
<dbReference type="Proteomes" id="UP000186079">
    <property type="component" value="Unassembled WGS sequence"/>
</dbReference>
<keyword evidence="2 5" id="KW-0812">Transmembrane</keyword>
<accession>A0A1N7B6E6</accession>
<reference evidence="7 8" key="1">
    <citation type="submission" date="2017-01" db="EMBL/GenBank/DDBJ databases">
        <authorList>
            <person name="Mah S.A."/>
            <person name="Swanson W.J."/>
            <person name="Moy G.W."/>
            <person name="Vacquier V.D."/>
        </authorList>
    </citation>
    <scope>NUCLEOTIDE SEQUENCE [LARGE SCALE GENOMIC DNA]</scope>
    <source>
        <strain evidence="7 8">ATCC 29606</strain>
    </source>
</reference>
<dbReference type="EMBL" id="FTMC01000027">
    <property type="protein sequence ID" value="SIR46935.1"/>
    <property type="molecule type" value="Genomic_DNA"/>
</dbReference>
<evidence type="ECO:0000256" key="4">
    <source>
        <dbReference type="ARBA" id="ARBA00023136"/>
    </source>
</evidence>
<evidence type="ECO:0000256" key="5">
    <source>
        <dbReference type="SAM" id="Phobius"/>
    </source>
</evidence>
<proteinExistence type="predicted"/>
<evidence type="ECO:0000256" key="2">
    <source>
        <dbReference type="ARBA" id="ARBA00022692"/>
    </source>
</evidence>
<dbReference type="GO" id="GO:0005886">
    <property type="term" value="C:plasma membrane"/>
    <property type="evidence" value="ECO:0007669"/>
    <property type="project" value="InterPro"/>
</dbReference>
<keyword evidence="1" id="KW-1003">Cell membrane</keyword>
<organism evidence="7 8">
    <name type="scientific">Pseudomonas flexibilis</name>
    <dbReference type="NCBI Taxonomy" id="706570"/>
    <lineage>
        <taxon>Bacteria</taxon>
        <taxon>Pseudomonadati</taxon>
        <taxon>Pseudomonadota</taxon>
        <taxon>Gammaproteobacteria</taxon>
        <taxon>Pseudomonadales</taxon>
        <taxon>Pseudomonadaceae</taxon>
        <taxon>Pseudomonas</taxon>
    </lineage>
</organism>
<evidence type="ECO:0000259" key="6">
    <source>
        <dbReference type="Pfam" id="PF06305"/>
    </source>
</evidence>
<dbReference type="RefSeq" id="WP_039562788.1">
    <property type="nucleotide sequence ID" value="NZ_FTMC01000027.1"/>
</dbReference>
<evidence type="ECO:0000256" key="3">
    <source>
        <dbReference type="ARBA" id="ARBA00022989"/>
    </source>
</evidence>
<keyword evidence="4 5" id="KW-0472">Membrane</keyword>
<gene>
    <name evidence="7" type="ORF">SAMN05421672_1274</name>
</gene>
<evidence type="ECO:0000256" key="1">
    <source>
        <dbReference type="ARBA" id="ARBA00022475"/>
    </source>
</evidence>
<protein>
    <recommendedName>
        <fullName evidence="6">Lipopolysaccharide assembly protein A domain-containing protein</fullName>
    </recommendedName>
</protein>
<feature type="domain" description="Lipopolysaccharide assembly protein A" evidence="6">
    <location>
        <begin position="27"/>
        <end position="66"/>
    </location>
</feature>
<name>A0A1N7B6E6_9PSED</name>
<evidence type="ECO:0000313" key="8">
    <source>
        <dbReference type="Proteomes" id="UP000186079"/>
    </source>
</evidence>
<dbReference type="AlphaFoldDB" id="A0A1N7B6E6"/>
<keyword evidence="3 5" id="KW-1133">Transmembrane helix</keyword>
<feature type="transmembrane region" description="Helical" evidence="5">
    <location>
        <begin position="46"/>
        <end position="68"/>
    </location>
</feature>
<evidence type="ECO:0000313" key="7">
    <source>
        <dbReference type="EMBL" id="SIR46935.1"/>
    </source>
</evidence>
<sequence>MRLAKRALLAALLILVALLVVLFVLDNLQPVSVLLLGWQSPALPIATLLILAFLAGVIVGPLLAGLVVRCLRPAGRSSP</sequence>
<dbReference type="InterPro" id="IPR010445">
    <property type="entry name" value="LapA_dom"/>
</dbReference>